<dbReference type="RefSeq" id="WP_307326968.1">
    <property type="nucleotide sequence ID" value="NZ_JAUSUG010000012.1"/>
</dbReference>
<comment type="caution">
    <text evidence="8">The sequence shown here is derived from an EMBL/GenBank/DDBJ whole genome shotgun (WGS) entry which is preliminary data.</text>
</comment>
<dbReference type="Proteomes" id="UP001230005">
    <property type="component" value="Unassembled WGS sequence"/>
</dbReference>
<dbReference type="Pfam" id="PF06271">
    <property type="entry name" value="RDD"/>
    <property type="match status" value="1"/>
</dbReference>
<evidence type="ECO:0000313" key="8">
    <source>
        <dbReference type="EMBL" id="MDQ0255806.1"/>
    </source>
</evidence>
<keyword evidence="4 6" id="KW-1133">Transmembrane helix</keyword>
<evidence type="ECO:0000256" key="5">
    <source>
        <dbReference type="ARBA" id="ARBA00023136"/>
    </source>
</evidence>
<accession>A0ABT9ZYN0</accession>
<evidence type="ECO:0000256" key="6">
    <source>
        <dbReference type="SAM" id="Phobius"/>
    </source>
</evidence>
<keyword evidence="9" id="KW-1185">Reference proteome</keyword>
<evidence type="ECO:0000256" key="4">
    <source>
        <dbReference type="ARBA" id="ARBA00022989"/>
    </source>
</evidence>
<protein>
    <submittedName>
        <fullName evidence="8">RDD family membrane protein YckC</fullName>
    </submittedName>
</protein>
<evidence type="ECO:0000259" key="7">
    <source>
        <dbReference type="Pfam" id="PF06271"/>
    </source>
</evidence>
<name>A0ABT9ZYN0_9BACI</name>
<keyword evidence="5 6" id="KW-0472">Membrane</keyword>
<evidence type="ECO:0000256" key="3">
    <source>
        <dbReference type="ARBA" id="ARBA00022692"/>
    </source>
</evidence>
<feature type="transmembrane region" description="Helical" evidence="6">
    <location>
        <begin position="21"/>
        <end position="48"/>
    </location>
</feature>
<feature type="domain" description="RDD" evidence="7">
    <location>
        <begin position="15"/>
        <end position="152"/>
    </location>
</feature>
<sequence length="159" mass="18601">MEDKWVKKMLDERYYAGFSQRVIAFFYDMFSLLVVLCLVGSVSTWWVVSRSNAPDDATLTQLMDYIYEYEFHLVIINTVVLSLTAIVFHFILPAFKRQTIGMKMVGLYLLDENANEITKGQYLKRELLKLVLFPTLFMLLIGKGKRPLYDRMTGVYLLE</sequence>
<evidence type="ECO:0000256" key="2">
    <source>
        <dbReference type="ARBA" id="ARBA00022475"/>
    </source>
</evidence>
<reference evidence="8 9" key="1">
    <citation type="submission" date="2023-07" db="EMBL/GenBank/DDBJ databases">
        <title>Genomic Encyclopedia of Type Strains, Phase IV (KMG-IV): sequencing the most valuable type-strain genomes for metagenomic binning, comparative biology and taxonomic classification.</title>
        <authorList>
            <person name="Goeker M."/>
        </authorList>
    </citation>
    <scope>NUCLEOTIDE SEQUENCE [LARGE SCALE GENOMIC DNA]</scope>
    <source>
        <strain evidence="8 9">DSM 9768</strain>
    </source>
</reference>
<dbReference type="PANTHER" id="PTHR36115:SF4">
    <property type="entry name" value="MEMBRANE PROTEIN"/>
    <property type="match status" value="1"/>
</dbReference>
<dbReference type="EMBL" id="JAUSUG010000012">
    <property type="protein sequence ID" value="MDQ0255806.1"/>
    <property type="molecule type" value="Genomic_DNA"/>
</dbReference>
<proteinExistence type="predicted"/>
<dbReference type="InterPro" id="IPR010432">
    <property type="entry name" value="RDD"/>
</dbReference>
<dbReference type="PANTHER" id="PTHR36115">
    <property type="entry name" value="PROLINE-RICH ANTIGEN HOMOLOG-RELATED"/>
    <property type="match status" value="1"/>
</dbReference>
<comment type="subcellular location">
    <subcellularLocation>
        <location evidence="1">Cell membrane</location>
        <topology evidence="1">Multi-pass membrane protein</topology>
    </subcellularLocation>
</comment>
<evidence type="ECO:0000313" key="9">
    <source>
        <dbReference type="Proteomes" id="UP001230005"/>
    </source>
</evidence>
<evidence type="ECO:0000256" key="1">
    <source>
        <dbReference type="ARBA" id="ARBA00004651"/>
    </source>
</evidence>
<dbReference type="InterPro" id="IPR051791">
    <property type="entry name" value="Pra-immunoreactive"/>
</dbReference>
<feature type="transmembrane region" description="Helical" evidence="6">
    <location>
        <begin position="71"/>
        <end position="95"/>
    </location>
</feature>
<gene>
    <name evidence="8" type="ORF">J2S74_003188</name>
</gene>
<organism evidence="8 9">
    <name type="scientific">Evansella vedderi</name>
    <dbReference type="NCBI Taxonomy" id="38282"/>
    <lineage>
        <taxon>Bacteria</taxon>
        <taxon>Bacillati</taxon>
        <taxon>Bacillota</taxon>
        <taxon>Bacilli</taxon>
        <taxon>Bacillales</taxon>
        <taxon>Bacillaceae</taxon>
        <taxon>Evansella</taxon>
    </lineage>
</organism>
<keyword evidence="2" id="KW-1003">Cell membrane</keyword>
<keyword evidence="3 6" id="KW-0812">Transmembrane</keyword>